<organism evidence="2 3">
    <name type="scientific">Rhizobium chutanense</name>
    <dbReference type="NCBI Taxonomy" id="2035448"/>
    <lineage>
        <taxon>Bacteria</taxon>
        <taxon>Pseudomonadati</taxon>
        <taxon>Pseudomonadota</taxon>
        <taxon>Alphaproteobacteria</taxon>
        <taxon>Hyphomicrobiales</taxon>
        <taxon>Rhizobiaceae</taxon>
        <taxon>Rhizobium/Agrobacterium group</taxon>
        <taxon>Rhizobium</taxon>
    </lineage>
</organism>
<gene>
    <name evidence="2" type="ORF">CO666_15635</name>
</gene>
<evidence type="ECO:0000313" key="3">
    <source>
        <dbReference type="Proteomes" id="UP000220768"/>
    </source>
</evidence>
<feature type="transmembrane region" description="Helical" evidence="1">
    <location>
        <begin position="9"/>
        <end position="42"/>
    </location>
</feature>
<proteinExistence type="predicted"/>
<dbReference type="AlphaFoldDB" id="A0A2A6JBH5"/>
<keyword evidence="1" id="KW-1133">Transmembrane helix</keyword>
<keyword evidence="1" id="KW-0472">Membrane</keyword>
<sequence>MSKLNIYRAILIICLAAIVYVWPIAALIIAGWWVTALIGVWAKKVDPSHGESSLSQTLNSDSFGALSAWLGLWNGFYVWKDLDQDYHRRNRN</sequence>
<comment type="caution">
    <text evidence="2">The sequence shown here is derived from an EMBL/GenBank/DDBJ whole genome shotgun (WGS) entry which is preliminary data.</text>
</comment>
<keyword evidence="1" id="KW-0812">Transmembrane</keyword>
<evidence type="ECO:0000313" key="2">
    <source>
        <dbReference type="EMBL" id="PDT03475.1"/>
    </source>
</evidence>
<dbReference type="Proteomes" id="UP000220768">
    <property type="component" value="Unassembled WGS sequence"/>
</dbReference>
<keyword evidence="3" id="KW-1185">Reference proteome</keyword>
<dbReference type="EMBL" id="NWSV01000008">
    <property type="protein sequence ID" value="PDT03475.1"/>
    <property type="molecule type" value="Genomic_DNA"/>
</dbReference>
<evidence type="ECO:0000256" key="1">
    <source>
        <dbReference type="SAM" id="Phobius"/>
    </source>
</evidence>
<accession>A0A2A6JBH5</accession>
<name>A0A2A6JBH5_9HYPH</name>
<reference evidence="2 3" key="1">
    <citation type="submission" date="2017-09" db="EMBL/GenBank/DDBJ databases">
        <title>Comparative genomics of rhizobia isolated from Phaseolus vulgaris in China.</title>
        <authorList>
            <person name="Tong W."/>
        </authorList>
    </citation>
    <scope>NUCLEOTIDE SEQUENCE [LARGE SCALE GENOMIC DNA]</scope>
    <source>
        <strain evidence="2 3">C5</strain>
    </source>
</reference>
<protein>
    <submittedName>
        <fullName evidence="2">Uncharacterized protein</fullName>
    </submittedName>
</protein>
<feature type="transmembrane region" description="Helical" evidence="1">
    <location>
        <begin position="62"/>
        <end position="79"/>
    </location>
</feature>